<evidence type="ECO:0000256" key="9">
    <source>
        <dbReference type="ARBA" id="ARBA00061644"/>
    </source>
</evidence>
<dbReference type="Proteomes" id="UP000298860">
    <property type="component" value="Unassembled WGS sequence"/>
</dbReference>
<feature type="transmembrane region" description="Helical" evidence="10">
    <location>
        <begin position="60"/>
        <end position="84"/>
    </location>
</feature>
<evidence type="ECO:0000259" key="11">
    <source>
        <dbReference type="PROSITE" id="PS50893"/>
    </source>
</evidence>
<comment type="caution">
    <text evidence="13">The sequence shown here is derived from an EMBL/GenBank/DDBJ whole genome shotgun (WGS) entry which is preliminary data.</text>
</comment>
<dbReference type="FunFam" id="3.40.50.300:FF:000299">
    <property type="entry name" value="ABC transporter ATP-binding protein/permease"/>
    <property type="match status" value="1"/>
</dbReference>
<organism evidence="13 14">
    <name type="scientific">Gandjariella thermophila</name>
    <dbReference type="NCBI Taxonomy" id="1931992"/>
    <lineage>
        <taxon>Bacteria</taxon>
        <taxon>Bacillati</taxon>
        <taxon>Actinomycetota</taxon>
        <taxon>Actinomycetes</taxon>
        <taxon>Pseudonocardiales</taxon>
        <taxon>Pseudonocardiaceae</taxon>
        <taxon>Gandjariella</taxon>
    </lineage>
</organism>
<gene>
    <name evidence="13" type="ORF">GTS_17970</name>
</gene>
<dbReference type="Gene3D" id="1.20.1560.10">
    <property type="entry name" value="ABC transporter type 1, transmembrane domain"/>
    <property type="match status" value="1"/>
</dbReference>
<evidence type="ECO:0000256" key="4">
    <source>
        <dbReference type="ARBA" id="ARBA00022692"/>
    </source>
</evidence>
<dbReference type="PANTHER" id="PTHR43394:SF1">
    <property type="entry name" value="ATP-BINDING CASSETTE SUB-FAMILY B MEMBER 10, MITOCHONDRIAL"/>
    <property type="match status" value="1"/>
</dbReference>
<evidence type="ECO:0000256" key="7">
    <source>
        <dbReference type="ARBA" id="ARBA00022989"/>
    </source>
</evidence>
<dbReference type="AlphaFoldDB" id="A0A4D4J3X4"/>
<sequence length="627" mass="67035">MVSTTQESTVRVQPADEDESWRGVAAEDVAELDHAVSLKLQARSRRLLGSLLRPRLGASLLALAIVIAENAAQLAGPLLIAAAIDRGVPAAVAGRPGALAWCVAGYAGVGLASAALRHAFLRVSGRVGQDLLLDLRQRVFRQVQRLSVSFHESYTSGKVISRLTSDLDSLDDLLEMGLDGFLSSVFSVVGIAGLLLWLDLPLGLVVLAGFVPLTLVTRWFTSASRRAYRNTRGAIAKVIIQFVETMNGIRAVQAFGRERRNESIMGELNDRFRVANAEAMRVTARFVFAVRLVGNVSLAVVLAIGAWRVAHGGLEVGVLAAFTLYLRRFYDPLDDMAMFANAYSSAAAALEKISGLLEEVPELPEPATPVPLARPRGEIRFAGVEFRYGPRTPVVLPAFDLHVPAGQTVALVGPTGAGKSTIAKLVARFYDPTTGTVSLDGVNVRDVADAELRRAVVMVTQENFLFSGSVADNIALGRPDASHAEIEAAAAAVGAHEFIAALPKGYDTDVRKRGGRLSAGQRQLVAFARAFLADPAVLVLDEATSSMDIPTERAVQAALETVLAERTALIIAHRLSTVLIADRVLVVDGGRIVEDGPPRALIARAGGRFADLHHAWRESLALQRQGD</sequence>
<reference evidence="14" key="1">
    <citation type="submission" date="2019-04" db="EMBL/GenBank/DDBJ databases">
        <title>Draft genome sequence of Pseudonocardiaceae bacterium SL3-2-4.</title>
        <authorList>
            <person name="Ningsih F."/>
            <person name="Yokota A."/>
            <person name="Sakai Y."/>
            <person name="Nanatani K."/>
            <person name="Yabe S."/>
            <person name="Oetari A."/>
            <person name="Sjamsuridzal W."/>
        </authorList>
    </citation>
    <scope>NUCLEOTIDE SEQUENCE [LARGE SCALE GENOMIC DNA]</scope>
    <source>
        <strain evidence="14">SL3-2-4</strain>
    </source>
</reference>
<dbReference type="PROSITE" id="PS00211">
    <property type="entry name" value="ABC_TRANSPORTER_1"/>
    <property type="match status" value="1"/>
</dbReference>
<dbReference type="SUPFAM" id="SSF90123">
    <property type="entry name" value="ABC transporter transmembrane region"/>
    <property type="match status" value="1"/>
</dbReference>
<feature type="transmembrane region" description="Helical" evidence="10">
    <location>
        <begin position="204"/>
        <end position="221"/>
    </location>
</feature>
<dbReference type="Pfam" id="PF00664">
    <property type="entry name" value="ABC_membrane"/>
    <property type="match status" value="1"/>
</dbReference>
<name>A0A4D4J3X4_9PSEU</name>
<evidence type="ECO:0000313" key="13">
    <source>
        <dbReference type="EMBL" id="GDY30164.1"/>
    </source>
</evidence>
<keyword evidence="14" id="KW-1185">Reference proteome</keyword>
<dbReference type="GO" id="GO:0005886">
    <property type="term" value="C:plasma membrane"/>
    <property type="evidence" value="ECO:0007669"/>
    <property type="project" value="UniProtKB-SubCell"/>
</dbReference>
<keyword evidence="2" id="KW-0813">Transport</keyword>
<dbReference type="GO" id="GO:0016887">
    <property type="term" value="F:ATP hydrolysis activity"/>
    <property type="evidence" value="ECO:0007669"/>
    <property type="project" value="InterPro"/>
</dbReference>
<dbReference type="SMART" id="SM00382">
    <property type="entry name" value="AAA"/>
    <property type="match status" value="1"/>
</dbReference>
<feature type="domain" description="ABC transporter" evidence="11">
    <location>
        <begin position="379"/>
        <end position="614"/>
    </location>
</feature>
<dbReference type="PROSITE" id="PS50893">
    <property type="entry name" value="ABC_TRANSPORTER_2"/>
    <property type="match status" value="1"/>
</dbReference>
<evidence type="ECO:0000256" key="6">
    <source>
        <dbReference type="ARBA" id="ARBA00022840"/>
    </source>
</evidence>
<dbReference type="InterPro" id="IPR039421">
    <property type="entry name" value="Type_1_exporter"/>
</dbReference>
<protein>
    <submittedName>
        <fullName evidence="13">ABC transporter ATP-binding protein</fullName>
    </submittedName>
</protein>
<evidence type="ECO:0000256" key="3">
    <source>
        <dbReference type="ARBA" id="ARBA00022475"/>
    </source>
</evidence>
<feature type="transmembrane region" description="Helical" evidence="10">
    <location>
        <begin position="286"/>
        <end position="307"/>
    </location>
</feature>
<evidence type="ECO:0000256" key="2">
    <source>
        <dbReference type="ARBA" id="ARBA00022448"/>
    </source>
</evidence>
<comment type="similarity">
    <text evidence="9">Belongs to the ABC transporter superfamily. Lipid exporter (TC 3.A.1.106) family.</text>
</comment>
<comment type="subcellular location">
    <subcellularLocation>
        <location evidence="1">Cell membrane</location>
        <topology evidence="1">Multi-pass membrane protein</topology>
    </subcellularLocation>
</comment>
<keyword evidence="8 10" id="KW-0472">Membrane</keyword>
<dbReference type="InterPro" id="IPR027417">
    <property type="entry name" value="P-loop_NTPase"/>
</dbReference>
<dbReference type="Pfam" id="PF00005">
    <property type="entry name" value="ABC_tran"/>
    <property type="match status" value="1"/>
</dbReference>
<feature type="domain" description="ABC transmembrane type-1" evidence="12">
    <location>
        <begin position="60"/>
        <end position="345"/>
    </location>
</feature>
<evidence type="ECO:0000256" key="1">
    <source>
        <dbReference type="ARBA" id="ARBA00004651"/>
    </source>
</evidence>
<dbReference type="CDD" id="cd18546">
    <property type="entry name" value="ABC_6TM_Rv0194_D2_like"/>
    <property type="match status" value="1"/>
</dbReference>
<keyword evidence="7 10" id="KW-1133">Transmembrane helix</keyword>
<dbReference type="InterPro" id="IPR011527">
    <property type="entry name" value="ABC1_TM_dom"/>
</dbReference>
<dbReference type="GO" id="GO:0015421">
    <property type="term" value="F:ABC-type oligopeptide transporter activity"/>
    <property type="evidence" value="ECO:0007669"/>
    <property type="project" value="TreeGrafter"/>
</dbReference>
<keyword evidence="4 10" id="KW-0812">Transmembrane</keyword>
<proteinExistence type="inferred from homology"/>
<evidence type="ECO:0000313" key="14">
    <source>
        <dbReference type="Proteomes" id="UP000298860"/>
    </source>
</evidence>
<keyword evidence="3" id="KW-1003">Cell membrane</keyword>
<dbReference type="InterPro" id="IPR017871">
    <property type="entry name" value="ABC_transporter-like_CS"/>
</dbReference>
<dbReference type="GO" id="GO:0005524">
    <property type="term" value="F:ATP binding"/>
    <property type="evidence" value="ECO:0007669"/>
    <property type="project" value="UniProtKB-KW"/>
</dbReference>
<dbReference type="InterPro" id="IPR003439">
    <property type="entry name" value="ABC_transporter-like_ATP-bd"/>
</dbReference>
<dbReference type="InterPro" id="IPR003593">
    <property type="entry name" value="AAA+_ATPase"/>
</dbReference>
<evidence type="ECO:0000256" key="8">
    <source>
        <dbReference type="ARBA" id="ARBA00023136"/>
    </source>
</evidence>
<dbReference type="PANTHER" id="PTHR43394">
    <property type="entry name" value="ATP-DEPENDENT PERMEASE MDL1, MITOCHONDRIAL"/>
    <property type="match status" value="1"/>
</dbReference>
<dbReference type="InterPro" id="IPR036640">
    <property type="entry name" value="ABC1_TM_sf"/>
</dbReference>
<dbReference type="Gene3D" id="3.40.50.300">
    <property type="entry name" value="P-loop containing nucleotide triphosphate hydrolases"/>
    <property type="match status" value="1"/>
</dbReference>
<dbReference type="EMBL" id="BJFL01000006">
    <property type="protein sequence ID" value="GDY30164.1"/>
    <property type="molecule type" value="Genomic_DNA"/>
</dbReference>
<feature type="transmembrane region" description="Helical" evidence="10">
    <location>
        <begin position="180"/>
        <end position="198"/>
    </location>
</feature>
<accession>A0A4D4J3X4</accession>
<feature type="transmembrane region" description="Helical" evidence="10">
    <location>
        <begin position="96"/>
        <end position="116"/>
    </location>
</feature>
<evidence type="ECO:0000259" key="12">
    <source>
        <dbReference type="PROSITE" id="PS50929"/>
    </source>
</evidence>
<dbReference type="PROSITE" id="PS50929">
    <property type="entry name" value="ABC_TM1F"/>
    <property type="match status" value="1"/>
</dbReference>
<evidence type="ECO:0000256" key="10">
    <source>
        <dbReference type="SAM" id="Phobius"/>
    </source>
</evidence>
<keyword evidence="6 13" id="KW-0067">ATP-binding</keyword>
<evidence type="ECO:0000256" key="5">
    <source>
        <dbReference type="ARBA" id="ARBA00022741"/>
    </source>
</evidence>
<dbReference type="SUPFAM" id="SSF52540">
    <property type="entry name" value="P-loop containing nucleoside triphosphate hydrolases"/>
    <property type="match status" value="1"/>
</dbReference>
<keyword evidence="5" id="KW-0547">Nucleotide-binding</keyword>